<dbReference type="Proteomes" id="UP000184356">
    <property type="component" value="Unassembled WGS sequence"/>
</dbReference>
<dbReference type="InterPro" id="IPR004360">
    <property type="entry name" value="Glyas_Fos-R_dOase_dom"/>
</dbReference>
<accession>A0A1L9TB25</accession>
<dbReference type="PROSITE" id="PS00934">
    <property type="entry name" value="GLYOXALASE_I_1"/>
    <property type="match status" value="1"/>
</dbReference>
<dbReference type="OrthoDB" id="16820at2759"/>
<dbReference type="InterPro" id="IPR037523">
    <property type="entry name" value="VOC_core"/>
</dbReference>
<organism evidence="4 5">
    <name type="scientific">Aspergillus sydowii CBS 593.65</name>
    <dbReference type="NCBI Taxonomy" id="1036612"/>
    <lineage>
        <taxon>Eukaryota</taxon>
        <taxon>Fungi</taxon>
        <taxon>Dikarya</taxon>
        <taxon>Ascomycota</taxon>
        <taxon>Pezizomycotina</taxon>
        <taxon>Eurotiomycetes</taxon>
        <taxon>Eurotiomycetidae</taxon>
        <taxon>Eurotiales</taxon>
        <taxon>Aspergillaceae</taxon>
        <taxon>Aspergillus</taxon>
        <taxon>Aspergillus subgen. Nidulantes</taxon>
    </lineage>
</organism>
<gene>
    <name evidence="4" type="ORF">ASPSYDRAFT_47800</name>
</gene>
<dbReference type="GO" id="GO:0004462">
    <property type="term" value="F:lactoylglutathione lyase activity"/>
    <property type="evidence" value="ECO:0007669"/>
    <property type="project" value="InterPro"/>
</dbReference>
<dbReference type="PANTHER" id="PTHR10374">
    <property type="entry name" value="LACTOYLGLUTATHIONE LYASE GLYOXALASE I"/>
    <property type="match status" value="1"/>
</dbReference>
<proteinExistence type="predicted"/>
<sequence length="237" mass="26019">MFALHHFLFTTLFLSFQCLPPTLAQECPPTSAQDYPPGFTLGTDGHASAATKGFWINHTGLNVRNLTASKAFYGSVLGMRHIFTIQYTDHFSLTYMGFSQGGRNGTGFQTAEELLRIKNNAGGMIKLLDFSASESETVVPTERTTTLSNLGLVVPDLREAEKWFEEHGVKIVKKRGVNTLPGDSDVAVSFNIGPESTSNQTEVEELVEGLQTTDFGNIVFIEDPDGNLFEVIEQNGF</sequence>
<dbReference type="Gene3D" id="3.10.180.10">
    <property type="entry name" value="2,3-Dihydroxybiphenyl 1,2-Dioxygenase, domain 1"/>
    <property type="match status" value="1"/>
</dbReference>
<dbReference type="PROSITE" id="PS51819">
    <property type="entry name" value="VOC"/>
    <property type="match status" value="1"/>
</dbReference>
<protein>
    <recommendedName>
        <fullName evidence="3">VOC domain-containing protein</fullName>
    </recommendedName>
</protein>
<keyword evidence="2" id="KW-0732">Signal</keyword>
<feature type="signal peptide" evidence="2">
    <location>
        <begin position="1"/>
        <end position="24"/>
    </location>
</feature>
<reference evidence="5" key="1">
    <citation type="journal article" date="2017" name="Genome Biol.">
        <title>Comparative genomics reveals high biological diversity and specific adaptations in the industrially and medically important fungal genus Aspergillus.</title>
        <authorList>
            <person name="de Vries R.P."/>
            <person name="Riley R."/>
            <person name="Wiebenga A."/>
            <person name="Aguilar-Osorio G."/>
            <person name="Amillis S."/>
            <person name="Uchima C.A."/>
            <person name="Anderluh G."/>
            <person name="Asadollahi M."/>
            <person name="Askin M."/>
            <person name="Barry K."/>
            <person name="Battaglia E."/>
            <person name="Bayram O."/>
            <person name="Benocci T."/>
            <person name="Braus-Stromeyer S.A."/>
            <person name="Caldana C."/>
            <person name="Canovas D."/>
            <person name="Cerqueira G.C."/>
            <person name="Chen F."/>
            <person name="Chen W."/>
            <person name="Choi C."/>
            <person name="Clum A."/>
            <person name="Dos Santos R.A."/>
            <person name="Damasio A.R."/>
            <person name="Diallinas G."/>
            <person name="Emri T."/>
            <person name="Fekete E."/>
            <person name="Flipphi M."/>
            <person name="Freyberg S."/>
            <person name="Gallo A."/>
            <person name="Gournas C."/>
            <person name="Habgood R."/>
            <person name="Hainaut M."/>
            <person name="Harispe M.L."/>
            <person name="Henrissat B."/>
            <person name="Hilden K.S."/>
            <person name="Hope R."/>
            <person name="Hossain A."/>
            <person name="Karabika E."/>
            <person name="Karaffa L."/>
            <person name="Karanyi Z."/>
            <person name="Krasevec N."/>
            <person name="Kuo A."/>
            <person name="Kusch H."/>
            <person name="LaButti K."/>
            <person name="Lagendijk E.L."/>
            <person name="Lapidus A."/>
            <person name="Levasseur A."/>
            <person name="Lindquist E."/>
            <person name="Lipzen A."/>
            <person name="Logrieco A.F."/>
            <person name="MacCabe A."/>
            <person name="Maekelae M.R."/>
            <person name="Malavazi I."/>
            <person name="Melin P."/>
            <person name="Meyer V."/>
            <person name="Mielnichuk N."/>
            <person name="Miskei M."/>
            <person name="Molnar A.P."/>
            <person name="Mule G."/>
            <person name="Ngan C.Y."/>
            <person name="Orejas M."/>
            <person name="Orosz E."/>
            <person name="Ouedraogo J.P."/>
            <person name="Overkamp K.M."/>
            <person name="Park H.-S."/>
            <person name="Perrone G."/>
            <person name="Piumi F."/>
            <person name="Punt P.J."/>
            <person name="Ram A.F."/>
            <person name="Ramon A."/>
            <person name="Rauscher S."/>
            <person name="Record E."/>
            <person name="Riano-Pachon D.M."/>
            <person name="Robert V."/>
            <person name="Roehrig J."/>
            <person name="Ruller R."/>
            <person name="Salamov A."/>
            <person name="Salih N.S."/>
            <person name="Samson R.A."/>
            <person name="Sandor E."/>
            <person name="Sanguinetti M."/>
            <person name="Schuetze T."/>
            <person name="Sepcic K."/>
            <person name="Shelest E."/>
            <person name="Sherlock G."/>
            <person name="Sophianopoulou V."/>
            <person name="Squina F.M."/>
            <person name="Sun H."/>
            <person name="Susca A."/>
            <person name="Todd R.B."/>
            <person name="Tsang A."/>
            <person name="Unkles S.E."/>
            <person name="van de Wiele N."/>
            <person name="van Rossen-Uffink D."/>
            <person name="Oliveira J.V."/>
            <person name="Vesth T.C."/>
            <person name="Visser J."/>
            <person name="Yu J.-H."/>
            <person name="Zhou M."/>
            <person name="Andersen M.R."/>
            <person name="Archer D.B."/>
            <person name="Baker S.E."/>
            <person name="Benoit I."/>
            <person name="Brakhage A.A."/>
            <person name="Braus G.H."/>
            <person name="Fischer R."/>
            <person name="Frisvad J.C."/>
            <person name="Goldman G.H."/>
            <person name="Houbraken J."/>
            <person name="Oakley B."/>
            <person name="Pocsi I."/>
            <person name="Scazzocchio C."/>
            <person name="Seiboth B."/>
            <person name="vanKuyk P.A."/>
            <person name="Wortman J."/>
            <person name="Dyer P.S."/>
            <person name="Grigoriev I.V."/>
        </authorList>
    </citation>
    <scope>NUCLEOTIDE SEQUENCE [LARGE SCALE GENOMIC DNA]</scope>
    <source>
        <strain evidence="5">CBS 593.65</strain>
    </source>
</reference>
<keyword evidence="5" id="KW-1185">Reference proteome</keyword>
<feature type="chain" id="PRO_5012476744" description="VOC domain-containing protein" evidence="2">
    <location>
        <begin position="25"/>
        <end position="237"/>
    </location>
</feature>
<evidence type="ECO:0000256" key="2">
    <source>
        <dbReference type="SAM" id="SignalP"/>
    </source>
</evidence>
<dbReference type="AlphaFoldDB" id="A0A1L9TB25"/>
<dbReference type="Pfam" id="PF00903">
    <property type="entry name" value="Glyoxalase"/>
    <property type="match status" value="1"/>
</dbReference>
<dbReference type="RefSeq" id="XP_040700319.1">
    <property type="nucleotide sequence ID" value="XM_040847507.1"/>
</dbReference>
<dbReference type="STRING" id="1036612.A0A1L9TB25"/>
<dbReference type="EMBL" id="KV878590">
    <property type="protein sequence ID" value="OJJ56513.1"/>
    <property type="molecule type" value="Genomic_DNA"/>
</dbReference>
<dbReference type="GeneID" id="63763580"/>
<evidence type="ECO:0000313" key="4">
    <source>
        <dbReference type="EMBL" id="OJJ56513.1"/>
    </source>
</evidence>
<dbReference type="InterPro" id="IPR018146">
    <property type="entry name" value="Glyoxalase_1_CS"/>
</dbReference>
<dbReference type="InterPro" id="IPR029068">
    <property type="entry name" value="Glyas_Bleomycin-R_OHBP_Dase"/>
</dbReference>
<dbReference type="VEuPathDB" id="FungiDB:ASPSYDRAFT_47800"/>
<dbReference type="GO" id="GO:0046872">
    <property type="term" value="F:metal ion binding"/>
    <property type="evidence" value="ECO:0007669"/>
    <property type="project" value="UniProtKB-KW"/>
</dbReference>
<dbReference type="PANTHER" id="PTHR10374:SF19">
    <property type="entry name" value="LYASE (GLO1), PUTATIVE (AFU_ORTHOLOGUE AFUA_2G13550)-RELATED"/>
    <property type="match status" value="1"/>
</dbReference>
<evidence type="ECO:0000313" key="5">
    <source>
        <dbReference type="Proteomes" id="UP000184356"/>
    </source>
</evidence>
<evidence type="ECO:0000259" key="3">
    <source>
        <dbReference type="PROSITE" id="PS51819"/>
    </source>
</evidence>
<keyword evidence="1" id="KW-0479">Metal-binding</keyword>
<name>A0A1L9TB25_9EURO</name>
<evidence type="ECO:0000256" key="1">
    <source>
        <dbReference type="ARBA" id="ARBA00022723"/>
    </source>
</evidence>
<dbReference type="SUPFAM" id="SSF54593">
    <property type="entry name" value="Glyoxalase/Bleomycin resistance protein/Dihydroxybiphenyl dioxygenase"/>
    <property type="match status" value="1"/>
</dbReference>
<feature type="domain" description="VOC" evidence="3">
    <location>
        <begin position="55"/>
        <end position="234"/>
    </location>
</feature>